<organism evidence="3 4">
    <name type="scientific">Oligosphaera ethanolica</name>
    <dbReference type="NCBI Taxonomy" id="760260"/>
    <lineage>
        <taxon>Bacteria</taxon>
        <taxon>Pseudomonadati</taxon>
        <taxon>Lentisphaerota</taxon>
        <taxon>Oligosphaeria</taxon>
        <taxon>Oligosphaerales</taxon>
        <taxon>Oligosphaeraceae</taxon>
        <taxon>Oligosphaera</taxon>
    </lineage>
</organism>
<evidence type="ECO:0000313" key="4">
    <source>
        <dbReference type="Proteomes" id="UP001238163"/>
    </source>
</evidence>
<name>A0AAE3VGY5_9BACT</name>
<dbReference type="RefSeq" id="WP_307261604.1">
    <property type="nucleotide sequence ID" value="NZ_JAUSVL010000001.1"/>
</dbReference>
<dbReference type="SUPFAM" id="SSF55347">
    <property type="entry name" value="Glyceraldehyde-3-phosphate dehydrogenase-like, C-terminal domain"/>
    <property type="match status" value="1"/>
</dbReference>
<dbReference type="Gene3D" id="3.30.360.10">
    <property type="entry name" value="Dihydrodipicolinate Reductase, domain 2"/>
    <property type="match status" value="1"/>
</dbReference>
<feature type="domain" description="Gfo/Idh/MocA-like oxidoreductase N-terminal" evidence="1">
    <location>
        <begin position="45"/>
        <end position="162"/>
    </location>
</feature>
<dbReference type="SUPFAM" id="SSF51735">
    <property type="entry name" value="NAD(P)-binding Rossmann-fold domains"/>
    <property type="match status" value="1"/>
</dbReference>
<dbReference type="InterPro" id="IPR019546">
    <property type="entry name" value="TAT_signal_bac_arc"/>
</dbReference>
<dbReference type="GO" id="GO:0000166">
    <property type="term" value="F:nucleotide binding"/>
    <property type="evidence" value="ECO:0007669"/>
    <property type="project" value="InterPro"/>
</dbReference>
<reference evidence="3" key="1">
    <citation type="submission" date="2023-07" db="EMBL/GenBank/DDBJ databases">
        <title>Genomic Encyclopedia of Type Strains, Phase IV (KMG-IV): sequencing the most valuable type-strain genomes for metagenomic binning, comparative biology and taxonomic classification.</title>
        <authorList>
            <person name="Goeker M."/>
        </authorList>
    </citation>
    <scope>NUCLEOTIDE SEQUENCE</scope>
    <source>
        <strain evidence="3">DSM 24202</strain>
    </source>
</reference>
<dbReference type="AlphaFoldDB" id="A0AAE3VGY5"/>
<dbReference type="Proteomes" id="UP001238163">
    <property type="component" value="Unassembled WGS sequence"/>
</dbReference>
<dbReference type="PROSITE" id="PS51318">
    <property type="entry name" value="TAT"/>
    <property type="match status" value="1"/>
</dbReference>
<accession>A0AAE3VGY5</accession>
<sequence length="443" mass="48764">MTTCSRRNFLKGAVATGAAIGLTPDLMAFRWFGRKPSLVDPDRKLNIACVGCGGKGASDIAGVSSENIVGLCDVDFGRARDTFSKYPDARTYRDYRSMLQDLGDDIDAVTISTPDHMHFPIAMMAMHMGKHVYVQKPCAHTIAEARKLARAAKAYGVVTQMGNQGHATDDTRRIVAWIREGAIGEVREVHLYTDRPIWPQNGPMPEAATPPASMDWNLWLGTAPYRPYPADGPHFRWRGWWDYGCGALGDMGCHIMDAAFWALDLRNPLWVEAVSDAASPDMTPSWSIVTYQFGARGNRPPLKLVWHDGGKMPPRPPQLEEGRSMPPKDGGQIFYGSNGCIMAGCYGNSPRIFPETRMREVGRPKQMPPTIKGGNFQEWIRACKGGPAAGSNLVDYAGALTETVLLGNLAIRAGKRITWDAKSMRCVDNPAADAYISHPYRVF</sequence>
<keyword evidence="4" id="KW-1185">Reference proteome</keyword>
<dbReference type="PANTHER" id="PTHR43818">
    <property type="entry name" value="BCDNA.GH03377"/>
    <property type="match status" value="1"/>
</dbReference>
<gene>
    <name evidence="3" type="ORF">J3R75_002297</name>
</gene>
<dbReference type="Pfam" id="PF19051">
    <property type="entry name" value="GFO_IDH_MocA_C2"/>
    <property type="match status" value="1"/>
</dbReference>
<dbReference type="Pfam" id="PF01408">
    <property type="entry name" value="GFO_IDH_MocA"/>
    <property type="match status" value="1"/>
</dbReference>
<dbReference type="EMBL" id="JAUSVL010000001">
    <property type="protein sequence ID" value="MDQ0290190.1"/>
    <property type="molecule type" value="Genomic_DNA"/>
</dbReference>
<dbReference type="Pfam" id="PF10518">
    <property type="entry name" value="TAT_signal"/>
    <property type="match status" value="1"/>
</dbReference>
<protein>
    <submittedName>
        <fullName evidence="3">Dehydrogenase</fullName>
    </submittedName>
</protein>
<dbReference type="PANTHER" id="PTHR43818:SF10">
    <property type="entry name" value="NADH-DEPENDENT DEHYDROGENASE-RELATED"/>
    <property type="match status" value="1"/>
</dbReference>
<dbReference type="InterPro" id="IPR036291">
    <property type="entry name" value="NAD(P)-bd_dom_sf"/>
</dbReference>
<dbReference type="InterPro" id="IPR006311">
    <property type="entry name" value="TAT_signal"/>
</dbReference>
<dbReference type="InterPro" id="IPR043906">
    <property type="entry name" value="Gfo/Idh/MocA_OxRdtase_bact_C"/>
</dbReference>
<dbReference type="InterPro" id="IPR000683">
    <property type="entry name" value="Gfo/Idh/MocA-like_OxRdtase_N"/>
</dbReference>
<dbReference type="InterPro" id="IPR050463">
    <property type="entry name" value="Gfo/Idh/MocA_oxidrdct_glycsds"/>
</dbReference>
<comment type="caution">
    <text evidence="3">The sequence shown here is derived from an EMBL/GenBank/DDBJ whole genome shotgun (WGS) entry which is preliminary data.</text>
</comment>
<feature type="domain" description="Gfo/Idh/MocA-like oxidoreductase bacterial type C-terminal" evidence="2">
    <location>
        <begin position="209"/>
        <end position="293"/>
    </location>
</feature>
<dbReference type="Gene3D" id="3.40.50.720">
    <property type="entry name" value="NAD(P)-binding Rossmann-like Domain"/>
    <property type="match status" value="1"/>
</dbReference>
<evidence type="ECO:0000259" key="1">
    <source>
        <dbReference type="Pfam" id="PF01408"/>
    </source>
</evidence>
<proteinExistence type="predicted"/>
<evidence type="ECO:0000313" key="3">
    <source>
        <dbReference type="EMBL" id="MDQ0290190.1"/>
    </source>
</evidence>
<dbReference type="NCBIfam" id="TIGR01409">
    <property type="entry name" value="TAT_signal_seq"/>
    <property type="match status" value="1"/>
</dbReference>
<evidence type="ECO:0000259" key="2">
    <source>
        <dbReference type="Pfam" id="PF19051"/>
    </source>
</evidence>